<reference evidence="3" key="1">
    <citation type="submission" date="2016-01" db="EMBL/GenBank/DDBJ databases">
        <title>Complete genome sequence of Microbulbifer sp. CCB-MM1, a halophile isolated from Matang Mangrove Forest, Perak.</title>
        <authorList>
            <person name="Moh T.H."/>
            <person name="Dinesh B."/>
            <person name="Lau N.-S."/>
            <person name="Go F."/>
            <person name="Alexander Chong S.-C."/>
        </authorList>
    </citation>
    <scope>NUCLEOTIDE SEQUENCE [LARGE SCALE GENOMIC DNA]</scope>
    <source>
        <strain evidence="3">CCB-MM1</strain>
    </source>
</reference>
<proteinExistence type="predicted"/>
<dbReference type="InterPro" id="IPR044855">
    <property type="entry name" value="CoA-Trfase_III_dom3_sf"/>
</dbReference>
<dbReference type="EMBL" id="CP014143">
    <property type="protein sequence ID" value="AOS98267.1"/>
    <property type="molecule type" value="Genomic_DNA"/>
</dbReference>
<dbReference type="KEGG" id="micc:AUP74_02896"/>
<dbReference type="PANTHER" id="PTHR48207:SF3">
    <property type="entry name" value="SUCCINATE--HYDROXYMETHYLGLUTARATE COA-TRANSFERASE"/>
    <property type="match status" value="1"/>
</dbReference>
<dbReference type="InterPro" id="IPR003673">
    <property type="entry name" value="CoA-Trfase_fam_III"/>
</dbReference>
<dbReference type="OrthoDB" id="9058532at2"/>
<organism evidence="2 3">
    <name type="scientific">Microbulbifer aggregans</name>
    <dbReference type="NCBI Taxonomy" id="1769779"/>
    <lineage>
        <taxon>Bacteria</taxon>
        <taxon>Pseudomonadati</taxon>
        <taxon>Pseudomonadota</taxon>
        <taxon>Gammaproteobacteria</taxon>
        <taxon>Cellvibrionales</taxon>
        <taxon>Microbulbiferaceae</taxon>
        <taxon>Microbulbifer</taxon>
    </lineage>
</organism>
<name>A0A1C9WAU8_9GAMM</name>
<dbReference type="SUPFAM" id="SSF89796">
    <property type="entry name" value="CoA-transferase family III (CaiB/BaiF)"/>
    <property type="match status" value="1"/>
</dbReference>
<dbReference type="PANTHER" id="PTHR48207">
    <property type="entry name" value="SUCCINATE--HYDROXYMETHYLGLUTARATE COA-TRANSFERASE"/>
    <property type="match status" value="1"/>
</dbReference>
<evidence type="ECO:0000313" key="3">
    <source>
        <dbReference type="Proteomes" id="UP000095672"/>
    </source>
</evidence>
<dbReference type="InterPro" id="IPR050483">
    <property type="entry name" value="CoA-transferase_III_domain"/>
</dbReference>
<dbReference type="Gene3D" id="3.30.1540.10">
    <property type="entry name" value="formyl-coa transferase, domain 3"/>
    <property type="match status" value="1"/>
</dbReference>
<dbReference type="Pfam" id="PF02515">
    <property type="entry name" value="CoA_transf_3"/>
    <property type="match status" value="1"/>
</dbReference>
<accession>A0A1C9WAU8</accession>
<keyword evidence="1 2" id="KW-0808">Transferase</keyword>
<dbReference type="GO" id="GO:0043785">
    <property type="term" value="F:cinnamoyl-CoA:phenyllactate CoA-transferase activity"/>
    <property type="evidence" value="ECO:0007669"/>
    <property type="project" value="UniProtKB-EC"/>
</dbReference>
<dbReference type="Proteomes" id="UP000095672">
    <property type="component" value="Chromosome"/>
</dbReference>
<dbReference type="Gene3D" id="3.40.50.10540">
    <property type="entry name" value="Crotonobetainyl-coa:carnitine coa-transferase, domain 1"/>
    <property type="match status" value="1"/>
</dbReference>
<keyword evidence="3" id="KW-1185">Reference proteome</keyword>
<dbReference type="PATRIC" id="fig|1769779.3.peg.2871"/>
<gene>
    <name evidence="2" type="primary">fldA_2</name>
    <name evidence="2" type="ORF">AUP74_02896</name>
</gene>
<dbReference type="InterPro" id="IPR023606">
    <property type="entry name" value="CoA-Trfase_III_dom_1_sf"/>
</dbReference>
<dbReference type="STRING" id="1769779.AUP74_02896"/>
<sequence length="398" mass="43416">MEASKPLSGIRVIAIEQYGAGPFGSMQLADMGAEVIKIENPATGGDIARQSGPYFLGDDDSDFFQTFNRSKKSLTLDLKSRGGREVFERMVQSADVVMNNLRGDQPAKLGLDYDSLGSVKREIICGHLSAYGRDNDRASWPGYDYLMQAEAGFMDLTGEPGTPPARFGLSMVDFTSGVTLAMAVLGALVGVLRGGVGRDVDVSLFDVAVTQLTYPATWYLNRGHQTERVSRSGHPSTVPCQIYRSADGWVFVMAMTEKFWRVLAEGLGREDLLTDSRFATVADRRAHRESLTEILDAELSQHTSRYWLDRFGGRLPLAPVNSFPQAMDNPWLAGIGMIQPIPHVDNSQFQLLASPLKFDGNRPSGTGCSSLGADTENLLKGLGYSSAEIDSLRAERAI</sequence>
<evidence type="ECO:0000313" key="2">
    <source>
        <dbReference type="EMBL" id="AOS98267.1"/>
    </source>
</evidence>
<dbReference type="EC" id="2.8.3.17" evidence="2"/>
<dbReference type="RefSeq" id="WP_069948148.1">
    <property type="nucleotide sequence ID" value="NZ_CP014143.1"/>
</dbReference>
<protein>
    <submittedName>
        <fullName evidence="2">E-cinnamoyl-CoA:R-phenyllactate CoA transferase</fullName>
        <ecNumber evidence="2">2.8.3.17</ecNumber>
    </submittedName>
</protein>
<evidence type="ECO:0000256" key="1">
    <source>
        <dbReference type="ARBA" id="ARBA00022679"/>
    </source>
</evidence>
<dbReference type="AlphaFoldDB" id="A0A1C9WAU8"/>